<evidence type="ECO:0000313" key="2">
    <source>
        <dbReference type="Proteomes" id="UP000714275"/>
    </source>
</evidence>
<dbReference type="Gene3D" id="3.30.200.20">
    <property type="entry name" value="Phosphorylase Kinase, domain 1"/>
    <property type="match status" value="1"/>
</dbReference>
<dbReference type="EMBL" id="JABBWD010000080">
    <property type="protein sequence ID" value="KAG1768255.1"/>
    <property type="molecule type" value="Genomic_DNA"/>
</dbReference>
<dbReference type="OrthoDB" id="5979581at2759"/>
<sequence>MKNILKALRPNFNVFSHRNKHNPSTQSLSQWPEEPLDLPADQYGGFYPATLGNKLNTIVRKLGWGQHSSVWVAKHGG</sequence>
<evidence type="ECO:0000313" key="1">
    <source>
        <dbReference type="EMBL" id="KAG1768255.1"/>
    </source>
</evidence>
<gene>
    <name evidence="1" type="ORF">EV702DRAFT_979532</name>
</gene>
<dbReference type="AlphaFoldDB" id="A0A9P6ZL03"/>
<comment type="caution">
    <text evidence="1">The sequence shown here is derived from an EMBL/GenBank/DDBJ whole genome shotgun (WGS) entry which is preliminary data.</text>
</comment>
<protein>
    <submittedName>
        <fullName evidence="1">Uncharacterized protein</fullName>
    </submittedName>
</protein>
<reference evidence="1" key="1">
    <citation type="journal article" date="2020" name="New Phytol.">
        <title>Comparative genomics reveals dynamic genome evolution in host specialist ectomycorrhizal fungi.</title>
        <authorList>
            <person name="Lofgren L.A."/>
            <person name="Nguyen N.H."/>
            <person name="Vilgalys R."/>
            <person name="Ruytinx J."/>
            <person name="Liao H.L."/>
            <person name="Branco S."/>
            <person name="Kuo A."/>
            <person name="LaButti K."/>
            <person name="Lipzen A."/>
            <person name="Andreopoulos W."/>
            <person name="Pangilinan J."/>
            <person name="Riley R."/>
            <person name="Hundley H."/>
            <person name="Na H."/>
            <person name="Barry K."/>
            <person name="Grigoriev I.V."/>
            <person name="Stajich J.E."/>
            <person name="Kennedy P.G."/>
        </authorList>
    </citation>
    <scope>NUCLEOTIDE SEQUENCE</scope>
    <source>
        <strain evidence="1">DOB743</strain>
    </source>
</reference>
<dbReference type="Proteomes" id="UP000714275">
    <property type="component" value="Unassembled WGS sequence"/>
</dbReference>
<name>A0A9P6ZL03_9AGAM</name>
<accession>A0A9P6ZL03</accession>
<organism evidence="1 2">
    <name type="scientific">Suillus placidus</name>
    <dbReference type="NCBI Taxonomy" id="48579"/>
    <lineage>
        <taxon>Eukaryota</taxon>
        <taxon>Fungi</taxon>
        <taxon>Dikarya</taxon>
        <taxon>Basidiomycota</taxon>
        <taxon>Agaricomycotina</taxon>
        <taxon>Agaricomycetes</taxon>
        <taxon>Agaricomycetidae</taxon>
        <taxon>Boletales</taxon>
        <taxon>Suillineae</taxon>
        <taxon>Suillaceae</taxon>
        <taxon>Suillus</taxon>
    </lineage>
</organism>
<keyword evidence="2" id="KW-1185">Reference proteome</keyword>
<proteinExistence type="predicted"/>